<name>S7V5L6_DESML</name>
<evidence type="ECO:0000256" key="1">
    <source>
        <dbReference type="SAM" id="SignalP"/>
    </source>
</evidence>
<proteinExistence type="predicted"/>
<dbReference type="Gene3D" id="3.40.50.1980">
    <property type="entry name" value="Nitrogenase molybdenum iron protein domain"/>
    <property type="match status" value="2"/>
</dbReference>
<protein>
    <submittedName>
        <fullName evidence="3">ABC-type transporter, periplasmic subunit</fullName>
    </submittedName>
</protein>
<keyword evidence="1" id="KW-0732">Signal</keyword>
<evidence type="ECO:0000259" key="2">
    <source>
        <dbReference type="PROSITE" id="PS50983"/>
    </source>
</evidence>
<dbReference type="SUPFAM" id="SSF53807">
    <property type="entry name" value="Helical backbone' metal receptor"/>
    <property type="match status" value="1"/>
</dbReference>
<accession>S7V5L6</accession>
<reference evidence="3 4" key="1">
    <citation type="journal article" date="2013" name="Genome Announc.">
        <title>Draft genome sequences for three mercury-methylating, sulfate-reducing bacteria.</title>
        <authorList>
            <person name="Brown S.D."/>
            <person name="Hurt R.A.Jr."/>
            <person name="Gilmour C.C."/>
            <person name="Elias D.A."/>
        </authorList>
    </citation>
    <scope>NUCLEOTIDE SEQUENCE [LARGE SCALE GENOMIC DNA]</scope>
    <source>
        <strain evidence="3 4">DSM 2059</strain>
    </source>
</reference>
<dbReference type="PANTHER" id="PTHR30535:SF34">
    <property type="entry name" value="MOLYBDATE-BINDING PROTEIN MOLA"/>
    <property type="match status" value="1"/>
</dbReference>
<dbReference type="Pfam" id="PF01497">
    <property type="entry name" value="Peripla_BP_2"/>
    <property type="match status" value="1"/>
</dbReference>
<dbReference type="RefSeq" id="WP_020877233.1">
    <property type="nucleotide sequence ID" value="NZ_ATHJ01000087.1"/>
</dbReference>
<dbReference type="PROSITE" id="PS50983">
    <property type="entry name" value="FE_B12_PBP"/>
    <property type="match status" value="1"/>
</dbReference>
<dbReference type="eggNOG" id="COG0614">
    <property type="taxonomic scope" value="Bacteria"/>
</dbReference>
<dbReference type="InterPro" id="IPR002491">
    <property type="entry name" value="ABC_transptr_periplasmic_BD"/>
</dbReference>
<feature type="chain" id="PRO_5030177301" evidence="1">
    <location>
        <begin position="24"/>
        <end position="363"/>
    </location>
</feature>
<dbReference type="AlphaFoldDB" id="S7V5L6"/>
<comment type="caution">
    <text evidence="3">The sequence shown here is derived from an EMBL/GenBank/DDBJ whole genome shotgun (WGS) entry which is preliminary data.</text>
</comment>
<dbReference type="EMBL" id="ATHJ01000087">
    <property type="protein sequence ID" value="EPR39903.1"/>
    <property type="molecule type" value="Genomic_DNA"/>
</dbReference>
<dbReference type="CDD" id="cd01147">
    <property type="entry name" value="HemV-2"/>
    <property type="match status" value="1"/>
</dbReference>
<organism evidence="3 4">
    <name type="scientific">Desulfococcus multivorans DSM 2059</name>
    <dbReference type="NCBI Taxonomy" id="1121405"/>
    <lineage>
        <taxon>Bacteria</taxon>
        <taxon>Pseudomonadati</taxon>
        <taxon>Thermodesulfobacteriota</taxon>
        <taxon>Desulfobacteria</taxon>
        <taxon>Desulfobacterales</taxon>
        <taxon>Desulfococcaceae</taxon>
        <taxon>Desulfococcus</taxon>
    </lineage>
</organism>
<sequence length="363" mass="39743">MKLFRWTAWLFIALVSVWGTAAADTVTVTDMAGRTVTAPQGPDRIVAVGPGALRLMVYLEAQDKVTAVEEMEKLNPTGRPYWIAHPELARLPRCGPGGPSAINKKPDLEALMASTPQVIFVTYMDAELADAVEKALAIPVVVLSYGAFATFDEAVLDSLRIAGRILKREERAKAVVDAVLAMREDLRQRVDGIPEEGKPGVYVGGIGYRGAHGIESTEISYIPFVWTAARNLAEEVPARIGSHVFVDREVLLGLDPDVVFVDGGGLALVADDYRGNPGFYAALKAFQNRRVHVLLPFNSYTTNIDTALVDAYAIGRILYPERFADVDPEVKADEIYSFFVGRPVYREMARDFGPIGRTAPFLK</sequence>
<feature type="signal peptide" evidence="1">
    <location>
        <begin position="1"/>
        <end position="23"/>
    </location>
</feature>
<evidence type="ECO:0000313" key="4">
    <source>
        <dbReference type="Proteomes" id="UP000014977"/>
    </source>
</evidence>
<keyword evidence="4" id="KW-1185">Reference proteome</keyword>
<dbReference type="InterPro" id="IPR050902">
    <property type="entry name" value="ABC_Transporter_SBP"/>
</dbReference>
<dbReference type="OrthoDB" id="9775594at2"/>
<evidence type="ECO:0000313" key="3">
    <source>
        <dbReference type="EMBL" id="EPR39903.1"/>
    </source>
</evidence>
<feature type="domain" description="Fe/B12 periplasmic-binding" evidence="2">
    <location>
        <begin position="44"/>
        <end position="322"/>
    </location>
</feature>
<dbReference type="STRING" id="897.B2D07_01815"/>
<dbReference type="PANTHER" id="PTHR30535">
    <property type="entry name" value="VITAMIN B12-BINDING PROTEIN"/>
    <property type="match status" value="1"/>
</dbReference>
<gene>
    <name evidence="3" type="ORF">dsmv_2476</name>
</gene>
<dbReference type="Proteomes" id="UP000014977">
    <property type="component" value="Unassembled WGS sequence"/>
</dbReference>